<dbReference type="SUPFAM" id="SSF54534">
    <property type="entry name" value="FKBP-like"/>
    <property type="match status" value="1"/>
</dbReference>
<feature type="domain" description="PpiC" evidence="3">
    <location>
        <begin position="172"/>
        <end position="261"/>
    </location>
</feature>
<dbReference type="PROSITE" id="PS51257">
    <property type="entry name" value="PROKAR_LIPOPROTEIN"/>
    <property type="match status" value="1"/>
</dbReference>
<proteinExistence type="predicted"/>
<dbReference type="Pfam" id="PF00639">
    <property type="entry name" value="Rotamase"/>
    <property type="match status" value="1"/>
</dbReference>
<dbReference type="InterPro" id="IPR027304">
    <property type="entry name" value="Trigger_fact/SurA_dom_sf"/>
</dbReference>
<evidence type="ECO:0000256" key="2">
    <source>
        <dbReference type="SAM" id="SignalP"/>
    </source>
</evidence>
<keyword evidence="1" id="KW-0697">Rotamase</keyword>
<dbReference type="InterPro" id="IPR000297">
    <property type="entry name" value="PPIase_PpiC"/>
</dbReference>
<reference evidence="5" key="1">
    <citation type="journal article" date="2019" name="Int. J. Syst. Evol. Microbiol.">
        <title>The Global Catalogue of Microorganisms (GCM) 10K type strain sequencing project: providing services to taxonomists for standard genome sequencing and annotation.</title>
        <authorList>
            <consortium name="The Broad Institute Genomics Platform"/>
            <consortium name="The Broad Institute Genome Sequencing Center for Infectious Disease"/>
            <person name="Wu L."/>
            <person name="Ma J."/>
        </authorList>
    </citation>
    <scope>NUCLEOTIDE SEQUENCE [LARGE SCALE GENOMIC DNA]</scope>
    <source>
        <strain evidence="5">WYCCWR 12678</strain>
    </source>
</reference>
<comment type="caution">
    <text evidence="4">The sequence shown here is derived from an EMBL/GenBank/DDBJ whole genome shotgun (WGS) entry which is preliminary data.</text>
</comment>
<feature type="chain" id="PRO_5046085286" evidence="2">
    <location>
        <begin position="28"/>
        <end position="310"/>
    </location>
</feature>
<dbReference type="GO" id="GO:0003755">
    <property type="term" value="F:peptidyl-prolyl cis-trans isomerase activity"/>
    <property type="evidence" value="ECO:0007669"/>
    <property type="project" value="UniProtKB-EC"/>
</dbReference>
<evidence type="ECO:0000259" key="3">
    <source>
        <dbReference type="PROSITE" id="PS50198"/>
    </source>
</evidence>
<evidence type="ECO:0000256" key="1">
    <source>
        <dbReference type="PROSITE-ProRule" id="PRU00278"/>
    </source>
</evidence>
<evidence type="ECO:0000313" key="4">
    <source>
        <dbReference type="EMBL" id="MFC4768549.1"/>
    </source>
</evidence>
<dbReference type="RefSeq" id="WP_380026499.1">
    <property type="nucleotide sequence ID" value="NZ_JBHSHC010000106.1"/>
</dbReference>
<dbReference type="EC" id="5.2.1.8" evidence="4"/>
<dbReference type="InterPro" id="IPR050245">
    <property type="entry name" value="PrsA_foldase"/>
</dbReference>
<dbReference type="InterPro" id="IPR046357">
    <property type="entry name" value="PPIase_dom_sf"/>
</dbReference>
<keyword evidence="5" id="KW-1185">Reference proteome</keyword>
<dbReference type="Proteomes" id="UP001596002">
    <property type="component" value="Unassembled WGS sequence"/>
</dbReference>
<keyword evidence="1 4" id="KW-0413">Isomerase</keyword>
<evidence type="ECO:0000313" key="5">
    <source>
        <dbReference type="Proteomes" id="UP001596002"/>
    </source>
</evidence>
<organism evidence="4 5">
    <name type="scientific">Effusibacillus consociatus</name>
    <dbReference type="NCBI Taxonomy" id="1117041"/>
    <lineage>
        <taxon>Bacteria</taxon>
        <taxon>Bacillati</taxon>
        <taxon>Bacillota</taxon>
        <taxon>Bacilli</taxon>
        <taxon>Bacillales</taxon>
        <taxon>Alicyclobacillaceae</taxon>
        <taxon>Effusibacillus</taxon>
    </lineage>
</organism>
<feature type="signal peptide" evidence="2">
    <location>
        <begin position="1"/>
        <end position="27"/>
    </location>
</feature>
<name>A0ABV9Q420_9BACL</name>
<keyword evidence="2" id="KW-0732">Signal</keyword>
<dbReference type="PANTHER" id="PTHR47245:SF2">
    <property type="entry name" value="PEPTIDYL-PROLYL CIS-TRANS ISOMERASE HP_0175-RELATED"/>
    <property type="match status" value="1"/>
</dbReference>
<protein>
    <submittedName>
        <fullName evidence="4">Peptidylprolyl isomerase</fullName>
        <ecNumber evidence="4">5.2.1.8</ecNumber>
    </submittedName>
</protein>
<gene>
    <name evidence="4" type="ORF">ACFO8Q_14485</name>
</gene>
<dbReference type="PROSITE" id="PS50198">
    <property type="entry name" value="PPIC_PPIASE_2"/>
    <property type="match status" value="1"/>
</dbReference>
<sequence>MRKSNRWRIVSATLTLCLGLVGCGTQTGDTSGPVVATYSGGKVYQGELDKQYHIRHELLGEMDQAKGQSKQEFLQEYVFYHKVMVDEAKKSGVKVDPNQVNSSLTQYKDMLSQFSYGGDKKKLGDKMKELKVQDADIKMLIENSLYLEQFQKQKLAPEDKLKKTYEENKASFATATVHHVLTKTKEEAEKVKERLTKGEDFAKVAKEVSIDPSAKENGGKMEGPLSQYVPQFRDVAAKIEIGKISDPVQTEYGFHILKVEKRGESEPFEKVKQNVEELYFAANQATIEKEWKTFEDELKKKADIKITLPS</sequence>
<dbReference type="EMBL" id="JBHSHC010000106">
    <property type="protein sequence ID" value="MFC4768549.1"/>
    <property type="molecule type" value="Genomic_DNA"/>
</dbReference>
<accession>A0ABV9Q420</accession>
<dbReference type="SUPFAM" id="SSF109998">
    <property type="entry name" value="Triger factor/SurA peptide-binding domain-like"/>
    <property type="match status" value="1"/>
</dbReference>
<dbReference type="Gene3D" id="3.10.50.40">
    <property type="match status" value="1"/>
</dbReference>
<dbReference type="PANTHER" id="PTHR47245">
    <property type="entry name" value="PEPTIDYLPROLYL ISOMERASE"/>
    <property type="match status" value="1"/>
</dbReference>